<dbReference type="SUPFAM" id="SSF56112">
    <property type="entry name" value="Protein kinase-like (PK-like)"/>
    <property type="match status" value="1"/>
</dbReference>
<evidence type="ECO:0000313" key="9">
    <source>
        <dbReference type="Proteomes" id="UP000789390"/>
    </source>
</evidence>
<accession>A0A8J2RLV8</accession>
<feature type="compositionally biased region" description="Low complexity" evidence="6">
    <location>
        <begin position="614"/>
        <end position="624"/>
    </location>
</feature>
<dbReference type="Proteomes" id="UP000789390">
    <property type="component" value="Unassembled WGS sequence"/>
</dbReference>
<feature type="compositionally biased region" description="Basic and acidic residues" evidence="6">
    <location>
        <begin position="745"/>
        <end position="770"/>
    </location>
</feature>
<evidence type="ECO:0000256" key="4">
    <source>
        <dbReference type="ARBA" id="ARBA00056114"/>
    </source>
</evidence>
<evidence type="ECO:0000313" key="8">
    <source>
        <dbReference type="EMBL" id="CAH0098666.1"/>
    </source>
</evidence>
<dbReference type="AlphaFoldDB" id="A0A8J2RLV8"/>
<feature type="repeat" description="HEAT" evidence="5">
    <location>
        <begin position="394"/>
        <end position="432"/>
    </location>
</feature>
<dbReference type="Gene3D" id="3.30.200.20">
    <property type="entry name" value="Phosphorylase Kinase, domain 1"/>
    <property type="match status" value="1"/>
</dbReference>
<dbReference type="Gene3D" id="1.10.510.10">
    <property type="entry name" value="Transferase(Phosphotransferase) domain 1"/>
    <property type="match status" value="1"/>
</dbReference>
<dbReference type="PROSITE" id="PS50011">
    <property type="entry name" value="PROTEIN_KINASE_DOM"/>
    <property type="match status" value="1"/>
</dbReference>
<evidence type="ECO:0000256" key="1">
    <source>
        <dbReference type="ARBA" id="ARBA00038349"/>
    </source>
</evidence>
<feature type="region of interest" description="Disordered" evidence="6">
    <location>
        <begin position="720"/>
        <end position="790"/>
    </location>
</feature>
<dbReference type="InterPro" id="IPR011009">
    <property type="entry name" value="Kinase-like_dom_sf"/>
</dbReference>
<gene>
    <name evidence="8" type="ORF">DGAL_LOCUS752</name>
</gene>
<dbReference type="PANTHER" id="PTHR12984:SF3">
    <property type="entry name" value="N-TERMINAL KINASE-LIKE PROTEIN"/>
    <property type="match status" value="1"/>
</dbReference>
<feature type="compositionally biased region" description="Polar residues" evidence="6">
    <location>
        <begin position="733"/>
        <end position="744"/>
    </location>
</feature>
<dbReference type="InterPro" id="IPR051177">
    <property type="entry name" value="CIK-Related_Protein"/>
</dbReference>
<dbReference type="GO" id="GO:0005524">
    <property type="term" value="F:ATP binding"/>
    <property type="evidence" value="ECO:0007669"/>
    <property type="project" value="InterPro"/>
</dbReference>
<reference evidence="8" key="1">
    <citation type="submission" date="2021-11" db="EMBL/GenBank/DDBJ databases">
        <authorList>
            <person name="Schell T."/>
        </authorList>
    </citation>
    <scope>NUCLEOTIDE SEQUENCE</scope>
    <source>
        <strain evidence="8">M5</strain>
    </source>
</reference>
<dbReference type="SMART" id="SM00220">
    <property type="entry name" value="S_TKc"/>
    <property type="match status" value="1"/>
</dbReference>
<sequence>MWSFFSRDPSKEFGYEILEQLTGTEEYMLWKLHKGKKKGSTEPVSIFILDVKTSGSDTQIELAKSALKRLKTLRHPNILTYVDSLETEKCLYLVTEYVEPLQFYLNSCSTDYPKSKQQKELFIAWGLFQVVRALTFLNNDVNLQHNSICLGNILVNTAGEWKLGGFENATPSSLINSLPIKILPSFEKYDPPEKLDSSKLKFATKWSADMWGLGCLIWEVFNGSLKSPSSLKVLGNIPKLLTSVYCELVGANPSSRPNPSEVLVICRKPGGFFNNDLVECLLFLEEIQIKESNEKTQFFNKLSLLLESFPENLARHKVLPQLINAFEFGNAGATILTPLFKLGSLLTEDEYQKRIVPCVVKLFSSPDRATRVRLLQQLEHFSAHLLPVTVNDHIFPHILSGFTDSNPIIREHTVKSIISLAPKLNYNNLNVEVLKHFARLQSKDEQGGIRTNTTVCLGKVASFLHPQIRQKVLVSAFTRALRDPFPPARVGGILAFAATQQYYLLNQISNQILPALCVLTGDPEREVRDQAFKVVKGFLSKLEKVSEDPSLRECMEADVNANASPNVTDMASTWAGWAVSAVTSKFYKSPNNQMSEQAPALLVSTQGSLTTRNSSTDDSTIPTSDELRRSSYTESPEESVQWGNINELSSKNIVDDKGDGDGWEVQDDWAPIENLEQDSFDSSITTVRSKDSTLMMIAKKTMIDKDSGVGLEKIARISNHGTQSEKNDGVWETTWNTNQWSTSDSNDKDESRKKREEKRIQRQKEIEAKRNARQGASTGGGSLKLGGKKI</sequence>
<dbReference type="Gene3D" id="1.25.10.10">
    <property type="entry name" value="Leucine-rich Repeat Variant"/>
    <property type="match status" value="1"/>
</dbReference>
<dbReference type="PANTHER" id="PTHR12984">
    <property type="entry name" value="SCY1-RELATED S/T PROTEIN KINASE-LIKE"/>
    <property type="match status" value="1"/>
</dbReference>
<evidence type="ECO:0000256" key="3">
    <source>
        <dbReference type="ARBA" id="ARBA00042347"/>
    </source>
</evidence>
<dbReference type="PROSITE" id="PS50077">
    <property type="entry name" value="HEAT_REPEAT"/>
    <property type="match status" value="1"/>
</dbReference>
<dbReference type="Pfam" id="PF00069">
    <property type="entry name" value="Pkinase"/>
    <property type="match status" value="1"/>
</dbReference>
<evidence type="ECO:0000256" key="6">
    <source>
        <dbReference type="SAM" id="MobiDB-lite"/>
    </source>
</evidence>
<name>A0A8J2RLV8_9CRUS</name>
<feature type="region of interest" description="Disordered" evidence="6">
    <location>
        <begin position="606"/>
        <end position="643"/>
    </location>
</feature>
<feature type="domain" description="Protein kinase" evidence="7">
    <location>
        <begin position="15"/>
        <end position="273"/>
    </location>
</feature>
<dbReference type="EMBL" id="CAKKLH010000005">
    <property type="protein sequence ID" value="CAH0098666.1"/>
    <property type="molecule type" value="Genomic_DNA"/>
</dbReference>
<dbReference type="GO" id="GO:0004672">
    <property type="term" value="F:protein kinase activity"/>
    <property type="evidence" value="ECO:0007669"/>
    <property type="project" value="InterPro"/>
</dbReference>
<evidence type="ECO:0000256" key="2">
    <source>
        <dbReference type="ARBA" id="ARBA00040972"/>
    </source>
</evidence>
<evidence type="ECO:0000259" key="7">
    <source>
        <dbReference type="PROSITE" id="PS50011"/>
    </source>
</evidence>
<proteinExistence type="inferred from homology"/>
<comment type="caution">
    <text evidence="8">The sequence shown here is derived from an EMBL/GenBank/DDBJ whole genome shotgun (WGS) entry which is preliminary data.</text>
</comment>
<dbReference type="InterPro" id="IPR021133">
    <property type="entry name" value="HEAT_type_2"/>
</dbReference>
<dbReference type="InterPro" id="IPR016024">
    <property type="entry name" value="ARM-type_fold"/>
</dbReference>
<comment type="function">
    <text evidence="4">Regulates COPI-mediated retrograde protein traffic at the interface between the Golgi apparatus and the endoplasmic reticulum. Involved in the maintenance of the Golgi apparatus morphology.</text>
</comment>
<organism evidence="8 9">
    <name type="scientific">Daphnia galeata</name>
    <dbReference type="NCBI Taxonomy" id="27404"/>
    <lineage>
        <taxon>Eukaryota</taxon>
        <taxon>Metazoa</taxon>
        <taxon>Ecdysozoa</taxon>
        <taxon>Arthropoda</taxon>
        <taxon>Crustacea</taxon>
        <taxon>Branchiopoda</taxon>
        <taxon>Diplostraca</taxon>
        <taxon>Cladocera</taxon>
        <taxon>Anomopoda</taxon>
        <taxon>Daphniidae</taxon>
        <taxon>Daphnia</taxon>
    </lineage>
</organism>
<dbReference type="OrthoDB" id="447103at2759"/>
<dbReference type="InterPro" id="IPR011989">
    <property type="entry name" value="ARM-like"/>
</dbReference>
<dbReference type="InterPro" id="IPR000719">
    <property type="entry name" value="Prot_kinase_dom"/>
</dbReference>
<dbReference type="SUPFAM" id="SSF48371">
    <property type="entry name" value="ARM repeat"/>
    <property type="match status" value="1"/>
</dbReference>
<keyword evidence="9" id="KW-1185">Reference proteome</keyword>
<protein>
    <recommendedName>
        <fullName evidence="2">N-terminal kinase-like protein</fullName>
    </recommendedName>
    <alternativeName>
        <fullName evidence="3">SCY1-like protein 1</fullName>
    </alternativeName>
</protein>
<evidence type="ECO:0000256" key="5">
    <source>
        <dbReference type="PROSITE-ProRule" id="PRU00103"/>
    </source>
</evidence>
<comment type="similarity">
    <text evidence="1">Belongs to the protein kinase superfamily.</text>
</comment>